<reference evidence="8 9" key="1">
    <citation type="submission" date="2019-04" db="EMBL/GenBank/DDBJ databases">
        <title>The sequence and de novo assembly of Takifugu bimaculatus genome using PacBio and Hi-C technologies.</title>
        <authorList>
            <person name="Xu P."/>
            <person name="Liu B."/>
            <person name="Zhou Z."/>
        </authorList>
    </citation>
    <scope>NUCLEOTIDE SEQUENCE [LARGE SCALE GENOMIC DNA]</scope>
    <source>
        <strain evidence="8">TB-2018</strain>
        <tissue evidence="8">Muscle</tissue>
    </source>
</reference>
<proteinExistence type="predicted"/>
<dbReference type="Pfam" id="PF02301">
    <property type="entry name" value="HORMA"/>
    <property type="match status" value="1"/>
</dbReference>
<keyword evidence="9" id="KW-1185">Reference proteome</keyword>
<evidence type="ECO:0000256" key="2">
    <source>
        <dbReference type="ARBA" id="ARBA00004286"/>
    </source>
</evidence>
<name>A0A4Z2CF40_9TELE</name>
<gene>
    <name evidence="8" type="ORF">fugu_010324</name>
</gene>
<comment type="caution">
    <text evidence="8">The sequence shown here is derived from an EMBL/GenBank/DDBJ whole genome shotgun (WGS) entry which is preliminary data.</text>
</comment>
<dbReference type="InterPro" id="IPR003511">
    <property type="entry name" value="HORMA_dom"/>
</dbReference>
<dbReference type="SUPFAM" id="SSF56019">
    <property type="entry name" value="The spindle assembly checkpoint protein mad2"/>
    <property type="match status" value="1"/>
</dbReference>
<dbReference type="EMBL" id="SWLE01000002">
    <property type="protein sequence ID" value="TNN02837.1"/>
    <property type="molecule type" value="Genomic_DNA"/>
</dbReference>
<dbReference type="GO" id="GO:0005694">
    <property type="term" value="C:chromosome"/>
    <property type="evidence" value="ECO:0007669"/>
    <property type="project" value="UniProtKB-SubCell"/>
</dbReference>
<dbReference type="InterPro" id="IPR036570">
    <property type="entry name" value="HORMA_dom_sf"/>
</dbReference>
<feature type="compositionally biased region" description="Polar residues" evidence="6">
    <location>
        <begin position="291"/>
        <end position="323"/>
    </location>
</feature>
<keyword evidence="4" id="KW-0539">Nucleus</keyword>
<evidence type="ECO:0000313" key="8">
    <source>
        <dbReference type="EMBL" id="TNN02837.1"/>
    </source>
</evidence>
<evidence type="ECO:0000259" key="7">
    <source>
        <dbReference type="PROSITE" id="PS50815"/>
    </source>
</evidence>
<dbReference type="GO" id="GO:0051321">
    <property type="term" value="P:meiotic cell cycle"/>
    <property type="evidence" value="ECO:0007669"/>
    <property type="project" value="UniProtKB-KW"/>
</dbReference>
<evidence type="ECO:0000256" key="1">
    <source>
        <dbReference type="ARBA" id="ARBA00004123"/>
    </source>
</evidence>
<evidence type="ECO:0000256" key="4">
    <source>
        <dbReference type="ARBA" id="ARBA00023242"/>
    </source>
</evidence>
<evidence type="ECO:0000256" key="3">
    <source>
        <dbReference type="ARBA" id="ARBA00022454"/>
    </source>
</evidence>
<dbReference type="Gene3D" id="3.30.900.10">
    <property type="entry name" value="HORMA domain"/>
    <property type="match status" value="1"/>
</dbReference>
<dbReference type="AlphaFoldDB" id="A0A4Z2CF40"/>
<dbReference type="InterPro" id="IPR051294">
    <property type="entry name" value="HORMA_MeioticProgression"/>
</dbReference>
<keyword evidence="3" id="KW-0158">Chromosome</keyword>
<dbReference type="PROSITE" id="PS50815">
    <property type="entry name" value="HORMA"/>
    <property type="match status" value="1"/>
</dbReference>
<feature type="domain" description="HORMA" evidence="7">
    <location>
        <begin position="18"/>
        <end position="227"/>
    </location>
</feature>
<sequence>MRTTQESQLLPNQVLSEQQSSLVIRKLLAIAVSGITYLRGVFPEKAYGTKYVEDQKVMILREEGSCPGATQIVQWFPDCCSDHMQHPPFFQNVTEFYQFNIHYTPEGIHMDFESDKVSMSCSNTKKASILLVRKLYTLMQNLGPLPDSVSLNMKLAYYEEGKGPACDHICVFSVFLRLCCVSTVTPQDYQPPGFKEAEGDTLVFEKEPVKLTMGEVVTPYHTLKLGMATERHRLEQVEENVCVTEKWVLRMTAETQSHVVEDEERSEMEKADTFNPDIQMICHEKIDSCEESTQVDPGPLETSSAEVCQYQMPDSQETPSTRATQKKRKFSEPKEPF</sequence>
<keyword evidence="5" id="KW-0469">Meiosis</keyword>
<evidence type="ECO:0000256" key="5">
    <source>
        <dbReference type="ARBA" id="ARBA00023254"/>
    </source>
</evidence>
<protein>
    <recommendedName>
        <fullName evidence="7">HORMA domain-containing protein</fullName>
    </recommendedName>
</protein>
<evidence type="ECO:0000256" key="6">
    <source>
        <dbReference type="SAM" id="MobiDB-lite"/>
    </source>
</evidence>
<accession>A0A4Z2CF40</accession>
<dbReference type="GO" id="GO:0005634">
    <property type="term" value="C:nucleus"/>
    <property type="evidence" value="ECO:0007669"/>
    <property type="project" value="UniProtKB-SubCell"/>
</dbReference>
<dbReference type="Proteomes" id="UP000516260">
    <property type="component" value="Chromosome 10"/>
</dbReference>
<evidence type="ECO:0000313" key="9">
    <source>
        <dbReference type="Proteomes" id="UP000516260"/>
    </source>
</evidence>
<comment type="subcellular location">
    <subcellularLocation>
        <location evidence="2">Chromosome</location>
    </subcellularLocation>
    <subcellularLocation>
        <location evidence="1">Nucleus</location>
    </subcellularLocation>
</comment>
<feature type="region of interest" description="Disordered" evidence="6">
    <location>
        <begin position="289"/>
        <end position="337"/>
    </location>
</feature>
<dbReference type="PANTHER" id="PTHR48225:SF3">
    <property type="entry name" value="HORMA DOMAIN-CONTAINING PROTEIN 1"/>
    <property type="match status" value="1"/>
</dbReference>
<dbReference type="PANTHER" id="PTHR48225">
    <property type="entry name" value="HORMA DOMAIN-CONTAINING PROTEIN 1"/>
    <property type="match status" value="1"/>
</dbReference>
<organism evidence="8 9">
    <name type="scientific">Takifugu bimaculatus</name>
    <dbReference type="NCBI Taxonomy" id="433685"/>
    <lineage>
        <taxon>Eukaryota</taxon>
        <taxon>Metazoa</taxon>
        <taxon>Chordata</taxon>
        <taxon>Craniata</taxon>
        <taxon>Vertebrata</taxon>
        <taxon>Euteleostomi</taxon>
        <taxon>Actinopterygii</taxon>
        <taxon>Neopterygii</taxon>
        <taxon>Teleostei</taxon>
        <taxon>Neoteleostei</taxon>
        <taxon>Acanthomorphata</taxon>
        <taxon>Eupercaria</taxon>
        <taxon>Tetraodontiformes</taxon>
        <taxon>Tetradontoidea</taxon>
        <taxon>Tetraodontidae</taxon>
        <taxon>Takifugu</taxon>
    </lineage>
</organism>